<dbReference type="PaxDb" id="35128-Thaps25467"/>
<evidence type="ECO:0000313" key="2">
    <source>
        <dbReference type="Proteomes" id="UP000001449"/>
    </source>
</evidence>
<reference evidence="1 2" key="2">
    <citation type="journal article" date="2008" name="Nature">
        <title>The Phaeodactylum genome reveals the evolutionary history of diatom genomes.</title>
        <authorList>
            <person name="Bowler C."/>
            <person name="Allen A.E."/>
            <person name="Badger J.H."/>
            <person name="Grimwood J."/>
            <person name="Jabbari K."/>
            <person name="Kuo A."/>
            <person name="Maheswari U."/>
            <person name="Martens C."/>
            <person name="Maumus F."/>
            <person name="Otillar R.P."/>
            <person name="Rayko E."/>
            <person name="Salamov A."/>
            <person name="Vandepoele K."/>
            <person name="Beszteri B."/>
            <person name="Gruber A."/>
            <person name="Heijde M."/>
            <person name="Katinka M."/>
            <person name="Mock T."/>
            <person name="Valentin K."/>
            <person name="Verret F."/>
            <person name="Berges J.A."/>
            <person name="Brownlee C."/>
            <person name="Cadoret J.P."/>
            <person name="Chiovitti A."/>
            <person name="Choi C.J."/>
            <person name="Coesel S."/>
            <person name="De Martino A."/>
            <person name="Detter J.C."/>
            <person name="Durkin C."/>
            <person name="Falciatore A."/>
            <person name="Fournet J."/>
            <person name="Haruta M."/>
            <person name="Huysman M.J."/>
            <person name="Jenkins B.D."/>
            <person name="Jiroutova K."/>
            <person name="Jorgensen R.E."/>
            <person name="Joubert Y."/>
            <person name="Kaplan A."/>
            <person name="Kroger N."/>
            <person name="Kroth P.G."/>
            <person name="La Roche J."/>
            <person name="Lindquist E."/>
            <person name="Lommer M."/>
            <person name="Martin-Jezequel V."/>
            <person name="Lopez P.J."/>
            <person name="Lucas S."/>
            <person name="Mangogna M."/>
            <person name="McGinnis K."/>
            <person name="Medlin L.K."/>
            <person name="Montsant A."/>
            <person name="Oudot-Le Secq M.P."/>
            <person name="Napoli C."/>
            <person name="Obornik M."/>
            <person name="Parker M.S."/>
            <person name="Petit J.L."/>
            <person name="Porcel B.M."/>
            <person name="Poulsen N."/>
            <person name="Robison M."/>
            <person name="Rychlewski L."/>
            <person name="Rynearson T.A."/>
            <person name="Schmutz J."/>
            <person name="Shapiro H."/>
            <person name="Siaut M."/>
            <person name="Stanley M."/>
            <person name="Sussman M.R."/>
            <person name="Taylor A.R."/>
            <person name="Vardi A."/>
            <person name="von Dassow P."/>
            <person name="Vyverman W."/>
            <person name="Willis A."/>
            <person name="Wyrwicz L.S."/>
            <person name="Rokhsar D.S."/>
            <person name="Weissenbach J."/>
            <person name="Armbrust E.V."/>
            <person name="Green B.R."/>
            <person name="Van de Peer Y."/>
            <person name="Grigoriev I.V."/>
        </authorList>
    </citation>
    <scope>NUCLEOTIDE SEQUENCE [LARGE SCALE GENOMIC DNA]</scope>
    <source>
        <strain evidence="1 2">CCMP1335</strain>
    </source>
</reference>
<gene>
    <name evidence="1" type="ORF">THAPSDRAFT_25467</name>
</gene>
<dbReference type="EMBL" id="DS999419">
    <property type="protein sequence ID" value="EED86748.1"/>
    <property type="molecule type" value="Genomic_DNA"/>
</dbReference>
<dbReference type="Proteomes" id="UP000001449">
    <property type="component" value="Unassembled WGS sequence"/>
</dbReference>
<accession>B8LD50</accession>
<sequence>MQLNPQGWMFQDLISCCTRFFNWRLSECTGTTSTGSSGLYYPNWSLESSTEHICLNDGNEPDYMIYNPSLYMSSDLETCCKKYYSWNYEACMGSTATGSSEWYVDWNLSICVQDCVGSAPCGGLAETWDSLYTSAAACCSGKLSWVDADTCVSESEGLSP</sequence>
<dbReference type="KEGG" id="tps:THAPSDRAFT_25467"/>
<keyword evidence="2" id="KW-1185">Reference proteome</keyword>
<dbReference type="InParanoid" id="B8LD50"/>
<organism evidence="1 2">
    <name type="scientific">Thalassiosira pseudonana</name>
    <name type="common">Marine diatom</name>
    <name type="synonym">Cyclotella nana</name>
    <dbReference type="NCBI Taxonomy" id="35128"/>
    <lineage>
        <taxon>Eukaryota</taxon>
        <taxon>Sar</taxon>
        <taxon>Stramenopiles</taxon>
        <taxon>Ochrophyta</taxon>
        <taxon>Bacillariophyta</taxon>
        <taxon>Coscinodiscophyceae</taxon>
        <taxon>Thalassiosirophycidae</taxon>
        <taxon>Thalassiosirales</taxon>
        <taxon>Thalassiosiraceae</taxon>
        <taxon>Thalassiosira</taxon>
    </lineage>
</organism>
<protein>
    <submittedName>
        <fullName evidence="1">Uncharacterized protein</fullName>
    </submittedName>
</protein>
<dbReference type="HOGENOM" id="CLU_105653_0_0_1"/>
<dbReference type="AlphaFoldDB" id="B8LD50"/>
<proteinExistence type="predicted"/>
<reference evidence="1 2" key="1">
    <citation type="journal article" date="2004" name="Science">
        <title>The genome of the diatom Thalassiosira pseudonana: ecology, evolution, and metabolism.</title>
        <authorList>
            <person name="Armbrust E.V."/>
            <person name="Berges J.A."/>
            <person name="Bowler C."/>
            <person name="Green B.R."/>
            <person name="Martinez D."/>
            <person name="Putnam N.H."/>
            <person name="Zhou S."/>
            <person name="Allen A.E."/>
            <person name="Apt K.E."/>
            <person name="Bechner M."/>
            <person name="Brzezinski M.A."/>
            <person name="Chaal B.K."/>
            <person name="Chiovitti A."/>
            <person name="Davis A.K."/>
            <person name="Demarest M.S."/>
            <person name="Detter J.C."/>
            <person name="Glavina T."/>
            <person name="Goodstein D."/>
            <person name="Hadi M.Z."/>
            <person name="Hellsten U."/>
            <person name="Hildebrand M."/>
            <person name="Jenkins B.D."/>
            <person name="Jurka J."/>
            <person name="Kapitonov V.V."/>
            <person name="Kroger N."/>
            <person name="Lau W.W."/>
            <person name="Lane T.W."/>
            <person name="Larimer F.W."/>
            <person name="Lippmeier J.C."/>
            <person name="Lucas S."/>
            <person name="Medina M."/>
            <person name="Montsant A."/>
            <person name="Obornik M."/>
            <person name="Parker M.S."/>
            <person name="Palenik B."/>
            <person name="Pazour G.J."/>
            <person name="Richardson P.M."/>
            <person name="Rynearson T.A."/>
            <person name="Saito M.A."/>
            <person name="Schwartz D.C."/>
            <person name="Thamatrakoln K."/>
            <person name="Valentin K."/>
            <person name="Vardi A."/>
            <person name="Wilkerson F.P."/>
            <person name="Rokhsar D.S."/>
        </authorList>
    </citation>
    <scope>NUCLEOTIDE SEQUENCE [LARGE SCALE GENOMIC DNA]</scope>
    <source>
        <strain evidence="1 2">CCMP1335</strain>
    </source>
</reference>
<name>B8LD50_THAPS</name>
<dbReference type="RefSeq" id="XP_002297020.1">
    <property type="nucleotide sequence ID" value="XM_002296984.1"/>
</dbReference>
<dbReference type="GeneID" id="7449894"/>
<evidence type="ECO:0000313" key="1">
    <source>
        <dbReference type="EMBL" id="EED86748.1"/>
    </source>
</evidence>